<comment type="subcellular location">
    <subcellularLocation>
        <location evidence="1">Fimbrium</location>
    </subcellularLocation>
</comment>
<dbReference type="InterPro" id="IPR000259">
    <property type="entry name" value="Adhesion_dom_fimbrial"/>
</dbReference>
<feature type="signal peptide" evidence="5">
    <location>
        <begin position="1"/>
        <end position="25"/>
    </location>
</feature>
<dbReference type="SUPFAM" id="SSF49401">
    <property type="entry name" value="Bacterial adhesins"/>
    <property type="match status" value="1"/>
</dbReference>
<dbReference type="Pfam" id="PF00419">
    <property type="entry name" value="Fimbrial"/>
    <property type="match status" value="1"/>
</dbReference>
<keyword evidence="3 5" id="KW-0732">Signal</keyword>
<name>A0A9W6K319_9PSED</name>
<evidence type="ECO:0000256" key="1">
    <source>
        <dbReference type="ARBA" id="ARBA00004561"/>
    </source>
</evidence>
<dbReference type="GO" id="GO:0043709">
    <property type="term" value="P:cell adhesion involved in single-species biofilm formation"/>
    <property type="evidence" value="ECO:0007669"/>
    <property type="project" value="TreeGrafter"/>
</dbReference>
<evidence type="ECO:0000256" key="2">
    <source>
        <dbReference type="ARBA" id="ARBA00006671"/>
    </source>
</evidence>
<dbReference type="EMBL" id="BSFN01000001">
    <property type="protein sequence ID" value="GLK87074.1"/>
    <property type="molecule type" value="Genomic_DNA"/>
</dbReference>
<evidence type="ECO:0000256" key="3">
    <source>
        <dbReference type="ARBA" id="ARBA00022729"/>
    </source>
</evidence>
<feature type="chain" id="PRO_5040967131" description="Fimbrial-type adhesion domain-containing protein" evidence="5">
    <location>
        <begin position="26"/>
        <end position="180"/>
    </location>
</feature>
<evidence type="ECO:0000256" key="5">
    <source>
        <dbReference type="SAM" id="SignalP"/>
    </source>
</evidence>
<sequence>MYFGAYMRCLSVLGACLLLNGYVHAENQANFTVEGTVTGSTCKVISGNGRPVTIPSKGLGELASPNSVAGKTAFRISVQGCATTATVYFHNDQTTVNSNGRLNNTATDSEVAENVELEILNSKSESVDLSAAHGSQGTSAPSVGISEGDADFDFFVQYYSIGAASAGKVKSTLTFIVESL</sequence>
<keyword evidence="8" id="KW-1185">Reference proteome</keyword>
<feature type="domain" description="Fimbrial-type adhesion" evidence="6">
    <location>
        <begin position="33"/>
        <end position="177"/>
    </location>
</feature>
<dbReference type="RefSeq" id="WP_373877791.1">
    <property type="nucleotide sequence ID" value="NZ_BSFN01000001.1"/>
</dbReference>
<evidence type="ECO:0000313" key="7">
    <source>
        <dbReference type="EMBL" id="GLK87074.1"/>
    </source>
</evidence>
<dbReference type="PANTHER" id="PTHR33420">
    <property type="entry name" value="FIMBRIAL SUBUNIT ELFA-RELATED"/>
    <property type="match status" value="1"/>
</dbReference>
<evidence type="ECO:0000313" key="8">
    <source>
        <dbReference type="Proteomes" id="UP001143328"/>
    </source>
</evidence>
<reference evidence="7" key="2">
    <citation type="submission" date="2023-01" db="EMBL/GenBank/DDBJ databases">
        <authorList>
            <person name="Sun Q."/>
            <person name="Evtushenko L."/>
        </authorList>
    </citation>
    <scope>NUCLEOTIDE SEQUENCE</scope>
    <source>
        <strain evidence="7">VKM B-2935</strain>
    </source>
</reference>
<dbReference type="Proteomes" id="UP001143328">
    <property type="component" value="Unassembled WGS sequence"/>
</dbReference>
<comment type="similarity">
    <text evidence="2">Belongs to the fimbrial protein family.</text>
</comment>
<dbReference type="InterPro" id="IPR050263">
    <property type="entry name" value="Bact_Fimbrial_Adh_Pro"/>
</dbReference>
<dbReference type="AlphaFoldDB" id="A0A9W6K319"/>
<dbReference type="PANTHER" id="PTHR33420:SF3">
    <property type="entry name" value="FIMBRIAL SUBUNIT ELFA"/>
    <property type="match status" value="1"/>
</dbReference>
<keyword evidence="4" id="KW-0281">Fimbrium</keyword>
<dbReference type="GO" id="GO:0009289">
    <property type="term" value="C:pilus"/>
    <property type="evidence" value="ECO:0007669"/>
    <property type="project" value="UniProtKB-SubCell"/>
</dbReference>
<evidence type="ECO:0000259" key="6">
    <source>
        <dbReference type="Pfam" id="PF00419"/>
    </source>
</evidence>
<proteinExistence type="inferred from homology"/>
<reference evidence="7" key="1">
    <citation type="journal article" date="2014" name="Int. J. Syst. Evol. Microbiol.">
        <title>Complete genome sequence of Corynebacterium casei LMG S-19264T (=DSM 44701T), isolated from a smear-ripened cheese.</title>
        <authorList>
            <consortium name="US DOE Joint Genome Institute (JGI-PGF)"/>
            <person name="Walter F."/>
            <person name="Albersmeier A."/>
            <person name="Kalinowski J."/>
            <person name="Ruckert C."/>
        </authorList>
    </citation>
    <scope>NUCLEOTIDE SEQUENCE</scope>
    <source>
        <strain evidence="7">VKM B-2935</strain>
    </source>
</reference>
<accession>A0A9W6K319</accession>
<gene>
    <name evidence="7" type="ORF">GCM10017655_01360</name>
</gene>
<dbReference type="InterPro" id="IPR008966">
    <property type="entry name" value="Adhesion_dom_sf"/>
</dbReference>
<evidence type="ECO:0000256" key="4">
    <source>
        <dbReference type="ARBA" id="ARBA00023263"/>
    </source>
</evidence>
<dbReference type="Gene3D" id="2.60.40.1090">
    <property type="entry name" value="Fimbrial-type adhesion domain"/>
    <property type="match status" value="1"/>
</dbReference>
<dbReference type="InterPro" id="IPR036937">
    <property type="entry name" value="Adhesion_dom_fimbrial_sf"/>
</dbReference>
<organism evidence="7 8">
    <name type="scientific">Pseudomonas turukhanskensis</name>
    <dbReference type="NCBI Taxonomy" id="1806536"/>
    <lineage>
        <taxon>Bacteria</taxon>
        <taxon>Pseudomonadati</taxon>
        <taxon>Pseudomonadota</taxon>
        <taxon>Gammaproteobacteria</taxon>
        <taxon>Pseudomonadales</taxon>
        <taxon>Pseudomonadaceae</taxon>
        <taxon>Pseudomonas</taxon>
    </lineage>
</organism>
<comment type="caution">
    <text evidence="7">The sequence shown here is derived from an EMBL/GenBank/DDBJ whole genome shotgun (WGS) entry which is preliminary data.</text>
</comment>
<protein>
    <recommendedName>
        <fullName evidence="6">Fimbrial-type adhesion domain-containing protein</fullName>
    </recommendedName>
</protein>